<proteinExistence type="predicted"/>
<evidence type="ECO:0000313" key="1">
    <source>
        <dbReference type="EMBL" id="CAE6706832.1"/>
    </source>
</evidence>
<comment type="caution">
    <text evidence="1">The sequence shown here is derived from an EMBL/GenBank/DDBJ whole genome shotgun (WGS) entry which is preliminary data.</text>
</comment>
<accession>A0ABN7KR91</accession>
<keyword evidence="2" id="KW-1185">Reference proteome</keyword>
<gene>
    <name evidence="1" type="ORF">R69888_00936</name>
</gene>
<name>A0ABN7KR91_9BURK</name>
<sequence>MGRERLRVRTGMILGTPGLLQVSYWQSNAV</sequence>
<dbReference type="EMBL" id="CAJNBK010000002">
    <property type="protein sequence ID" value="CAE6706832.1"/>
    <property type="molecule type" value="Genomic_DNA"/>
</dbReference>
<reference evidence="1 2" key="1">
    <citation type="submission" date="2021-02" db="EMBL/GenBank/DDBJ databases">
        <authorList>
            <person name="Vanwijnsberghe S."/>
        </authorList>
    </citation>
    <scope>NUCLEOTIDE SEQUENCE [LARGE SCALE GENOMIC DNA]</scope>
    <source>
        <strain evidence="1 2">LMG 31837</strain>
    </source>
</reference>
<protein>
    <submittedName>
        <fullName evidence="1">Uncharacterized protein</fullName>
    </submittedName>
</protein>
<evidence type="ECO:0000313" key="2">
    <source>
        <dbReference type="Proteomes" id="UP000672526"/>
    </source>
</evidence>
<organism evidence="1 2">
    <name type="scientific">Paraburkholderia haematera</name>
    <dbReference type="NCBI Taxonomy" id="2793077"/>
    <lineage>
        <taxon>Bacteria</taxon>
        <taxon>Pseudomonadati</taxon>
        <taxon>Pseudomonadota</taxon>
        <taxon>Betaproteobacteria</taxon>
        <taxon>Burkholderiales</taxon>
        <taxon>Burkholderiaceae</taxon>
        <taxon>Paraburkholderia</taxon>
    </lineage>
</organism>
<dbReference type="Proteomes" id="UP000672526">
    <property type="component" value="Unassembled WGS sequence"/>
</dbReference>